<name>A0A0F9JPA2_9ZZZZ</name>
<feature type="transmembrane region" description="Helical" evidence="1">
    <location>
        <begin position="46"/>
        <end position="69"/>
    </location>
</feature>
<dbReference type="EMBL" id="LAZR01017359">
    <property type="protein sequence ID" value="KKM00753.1"/>
    <property type="molecule type" value="Genomic_DNA"/>
</dbReference>
<reference evidence="2" key="1">
    <citation type="journal article" date="2015" name="Nature">
        <title>Complex archaea that bridge the gap between prokaryotes and eukaryotes.</title>
        <authorList>
            <person name="Spang A."/>
            <person name="Saw J.H."/>
            <person name="Jorgensen S.L."/>
            <person name="Zaremba-Niedzwiedzka K."/>
            <person name="Martijn J."/>
            <person name="Lind A.E."/>
            <person name="van Eijk R."/>
            <person name="Schleper C."/>
            <person name="Guy L."/>
            <person name="Ettema T.J."/>
        </authorList>
    </citation>
    <scope>NUCLEOTIDE SEQUENCE</scope>
</reference>
<keyword evidence="1" id="KW-0472">Membrane</keyword>
<protein>
    <submittedName>
        <fullName evidence="2">Uncharacterized protein</fullName>
    </submittedName>
</protein>
<evidence type="ECO:0000313" key="2">
    <source>
        <dbReference type="EMBL" id="KKM00753.1"/>
    </source>
</evidence>
<organism evidence="2">
    <name type="scientific">marine sediment metagenome</name>
    <dbReference type="NCBI Taxonomy" id="412755"/>
    <lineage>
        <taxon>unclassified sequences</taxon>
        <taxon>metagenomes</taxon>
        <taxon>ecological metagenomes</taxon>
    </lineage>
</organism>
<comment type="caution">
    <text evidence="2">The sequence shown here is derived from an EMBL/GenBank/DDBJ whole genome shotgun (WGS) entry which is preliminary data.</text>
</comment>
<gene>
    <name evidence="2" type="ORF">LCGC14_1801270</name>
</gene>
<accession>A0A0F9JPA2</accession>
<proteinExistence type="predicted"/>
<keyword evidence="1" id="KW-0812">Transmembrane</keyword>
<evidence type="ECO:0000256" key="1">
    <source>
        <dbReference type="SAM" id="Phobius"/>
    </source>
</evidence>
<dbReference type="AlphaFoldDB" id="A0A0F9JPA2"/>
<sequence length="72" mass="7763">MDLLSWVVLTPVGLGGAAIALSVEVHEDLEVWGWEGLLEALKHPSGQFLLGFLGHTPQALISLAIGLYWRLG</sequence>
<keyword evidence="1" id="KW-1133">Transmembrane helix</keyword>